<reference evidence="1" key="1">
    <citation type="submission" date="2012-09" db="EMBL/GenBank/DDBJ databases">
        <authorList>
            <person name="Harkins D.M."/>
            <person name="Durkin A.S."/>
            <person name="Brinkac L.M."/>
            <person name="Selengut J.D."/>
            <person name="Sanka R."/>
            <person name="DePew J."/>
            <person name="Purushe J."/>
            <person name="Picardeau M."/>
            <person name="Werts C."/>
            <person name="Goarant C."/>
            <person name="Vinetz J.M."/>
            <person name="Sutton G.G."/>
            <person name="Nelson W.C."/>
            <person name="Fouts D.E."/>
        </authorList>
    </citation>
    <scope>NUCLEOTIDE SEQUENCE [LARGE SCALE GENOMIC DNA]</scope>
    <source>
        <strain evidence="1">200801926</strain>
    </source>
</reference>
<dbReference type="Proteomes" id="UP000002837">
    <property type="component" value="Unassembled WGS sequence"/>
</dbReference>
<dbReference type="EMBL" id="AKWJ02000038">
    <property type="protein sequence ID" value="EKP11845.1"/>
    <property type="molecule type" value="Genomic_DNA"/>
</dbReference>
<accession>A0ABP2RZA5</accession>
<proteinExistence type="predicted"/>
<gene>
    <name evidence="1" type="ORF">LEP1GSC128_1174</name>
</gene>
<evidence type="ECO:0000313" key="1">
    <source>
        <dbReference type="EMBL" id="EKP11845.1"/>
    </source>
</evidence>
<organism evidence="1 2">
    <name type="scientific">Leptospira borgpetersenii str. 200801926</name>
    <dbReference type="NCBI Taxonomy" id="1193009"/>
    <lineage>
        <taxon>Bacteria</taxon>
        <taxon>Pseudomonadati</taxon>
        <taxon>Spirochaetota</taxon>
        <taxon>Spirochaetia</taxon>
        <taxon>Leptospirales</taxon>
        <taxon>Leptospiraceae</taxon>
        <taxon>Leptospira</taxon>
    </lineage>
</organism>
<evidence type="ECO:0000313" key="2">
    <source>
        <dbReference type="Proteomes" id="UP000002837"/>
    </source>
</evidence>
<comment type="caution">
    <text evidence="1">The sequence shown here is derived from an EMBL/GenBank/DDBJ whole genome shotgun (WGS) entry which is preliminary data.</text>
</comment>
<name>A0ABP2RZA5_LEPBO</name>
<protein>
    <submittedName>
        <fullName evidence="1">Uncharacterized protein</fullName>
    </submittedName>
</protein>
<keyword evidence="2" id="KW-1185">Reference proteome</keyword>
<sequence>MDALVVKVRDGNHVVNKSLALELVPKHRMLELLRECSNDTIH</sequence>